<organism evidence="1 2">
    <name type="scientific">Thauera chlorobenzoica</name>
    <dbReference type="NCBI Taxonomy" id="96773"/>
    <lineage>
        <taxon>Bacteria</taxon>
        <taxon>Pseudomonadati</taxon>
        <taxon>Pseudomonadota</taxon>
        <taxon>Betaproteobacteria</taxon>
        <taxon>Rhodocyclales</taxon>
        <taxon>Zoogloeaceae</taxon>
        <taxon>Thauera</taxon>
    </lineage>
</organism>
<proteinExistence type="predicted"/>
<evidence type="ECO:0000313" key="2">
    <source>
        <dbReference type="Proteomes" id="UP000185739"/>
    </source>
</evidence>
<dbReference type="Proteomes" id="UP000185739">
    <property type="component" value="Chromosome"/>
</dbReference>
<name>A0A1H5T9D1_9RHOO</name>
<dbReference type="Pfam" id="PF13228">
    <property type="entry name" value="DUF4037"/>
    <property type="match status" value="1"/>
</dbReference>
<dbReference type="OrthoDB" id="3030at2"/>
<dbReference type="RefSeq" id="WP_075147760.1">
    <property type="nucleotide sequence ID" value="NZ_CP018839.1"/>
</dbReference>
<accession>A0A1H5T9D1</accession>
<dbReference type="AlphaFoldDB" id="A0A1H5T9D1"/>
<dbReference type="InterPro" id="IPR025117">
    <property type="entry name" value="DUF4037"/>
</dbReference>
<reference evidence="1 2" key="1">
    <citation type="submission" date="2016-12" db="EMBL/GenBank/DDBJ databases">
        <title>Complete genome sequence of Thauera chlorobenzoica, a Betaproteobacterium degrading haloaromatics anaerobically to CO2 and halides.</title>
        <authorList>
            <person name="Goris T."/>
            <person name="Mergelsberg M."/>
            <person name="Boll M."/>
        </authorList>
    </citation>
    <scope>NUCLEOTIDE SEQUENCE [LARGE SCALE GENOMIC DNA]</scope>
    <source>
        <strain evidence="1 2">3CB1</strain>
    </source>
</reference>
<gene>
    <name evidence="1" type="ORF">Tchl_1398</name>
</gene>
<evidence type="ECO:0000313" key="1">
    <source>
        <dbReference type="EMBL" id="APR04257.1"/>
    </source>
</evidence>
<keyword evidence="2" id="KW-1185">Reference proteome</keyword>
<sequence length="307" mass="34548">MNGLSLAEQYFERYGDELLGGEFAPWRERIAAGLAGDGSDCLGFDDEQSRDHDWGPGFCLWLTDADHAAIGTSLQQAYERLPKSFAGFERSTTEWGGDRVGVLEIGAWYRQYLGHPDGPQTLFDWLRIPEMHLAACTSGRVFHDPLDEFSQRRRRLLAFYPDDVRLAKIAARCMSIGQSGQYNFARALARDEFFAARYAETKFCSDLMSLVYLLNRRYAPYYKWLHRGLLALPRLGHAVHARIAALVSAADADEKRAHIEVLCALSVAELQAEGLTDSDSPFLVDHGPLIHRRIDDPALRRLSVLIG</sequence>
<dbReference type="EMBL" id="CP018839">
    <property type="protein sequence ID" value="APR04257.1"/>
    <property type="molecule type" value="Genomic_DNA"/>
</dbReference>
<dbReference type="STRING" id="96773.Tchl_1398"/>
<protein>
    <submittedName>
        <fullName evidence="1">TPR-repeat-containing protein</fullName>
    </submittedName>
</protein>
<dbReference type="KEGG" id="tcl:Tchl_1398"/>